<accession>A0ABT6DQD2</accession>
<dbReference type="Pfam" id="PF12697">
    <property type="entry name" value="Abhydrolase_6"/>
    <property type="match status" value="1"/>
</dbReference>
<proteinExistence type="predicted"/>
<reference evidence="2" key="1">
    <citation type="submission" date="2022-08" db="EMBL/GenBank/DDBJ databases">
        <title>Novel Bdellovibrio Species Isolated from Svalbard: Designation Bdellovibrio svalbardensis.</title>
        <authorList>
            <person name="Mitchell R.J."/>
            <person name="Choi S.Y."/>
        </authorList>
    </citation>
    <scope>NUCLEOTIDE SEQUENCE</scope>
    <source>
        <strain evidence="2">PAP01</strain>
    </source>
</reference>
<sequence>MANLVPKQWVLVRGIMSEAFHWWDFLPQLQARFPQDQFHTADILGNGRHHQHSTPLNLKKNIHALREQVPAEGKKILLGFSLGGMLSLEWAHHHPDEVEAVILINCSLNNSPVYKRITPYSLKQIFHSSLQKDISRREEMIIRMTTSGIPQERIEQVASHWGPRGVEYPVKPINFLWQLFLAAQVPQRPTPPAPVLVLSSGKDKVVHPECSQKIAEVWNLPLVRHPEAGHDLTLEDPQWVLEQVERFVRR</sequence>
<dbReference type="InterPro" id="IPR000073">
    <property type="entry name" value="AB_hydrolase_1"/>
</dbReference>
<dbReference type="PANTHER" id="PTHR43194">
    <property type="entry name" value="HYDROLASE ALPHA/BETA FOLD FAMILY"/>
    <property type="match status" value="1"/>
</dbReference>
<dbReference type="InterPro" id="IPR050228">
    <property type="entry name" value="Carboxylesterase_BioH"/>
</dbReference>
<dbReference type="SUPFAM" id="SSF53474">
    <property type="entry name" value="alpha/beta-Hydrolases"/>
    <property type="match status" value="1"/>
</dbReference>
<dbReference type="InterPro" id="IPR029058">
    <property type="entry name" value="AB_hydrolase_fold"/>
</dbReference>
<comment type="caution">
    <text evidence="2">The sequence shown here is derived from an EMBL/GenBank/DDBJ whole genome shotgun (WGS) entry which is preliminary data.</text>
</comment>
<dbReference type="GO" id="GO:0016787">
    <property type="term" value="F:hydrolase activity"/>
    <property type="evidence" value="ECO:0007669"/>
    <property type="project" value="UniProtKB-KW"/>
</dbReference>
<organism evidence="2 3">
    <name type="scientific">Bdellovibrio svalbardensis</name>
    <dbReference type="NCBI Taxonomy" id="2972972"/>
    <lineage>
        <taxon>Bacteria</taxon>
        <taxon>Pseudomonadati</taxon>
        <taxon>Bdellovibrionota</taxon>
        <taxon>Bdellovibrionia</taxon>
        <taxon>Bdellovibrionales</taxon>
        <taxon>Pseudobdellovibrionaceae</taxon>
        <taxon>Bdellovibrio</taxon>
    </lineage>
</organism>
<dbReference type="Proteomes" id="UP001152321">
    <property type="component" value="Unassembled WGS sequence"/>
</dbReference>
<protein>
    <submittedName>
        <fullName evidence="2">Alpha/beta hydrolase</fullName>
    </submittedName>
</protein>
<dbReference type="Gene3D" id="3.40.50.1820">
    <property type="entry name" value="alpha/beta hydrolase"/>
    <property type="match status" value="1"/>
</dbReference>
<dbReference type="PANTHER" id="PTHR43194:SF5">
    <property type="entry name" value="PIMELOYL-[ACYL-CARRIER PROTEIN] METHYL ESTER ESTERASE"/>
    <property type="match status" value="1"/>
</dbReference>
<dbReference type="PRINTS" id="PR00111">
    <property type="entry name" value="ABHYDROLASE"/>
</dbReference>
<feature type="domain" description="AB hydrolase-1" evidence="1">
    <location>
        <begin position="10"/>
        <end position="242"/>
    </location>
</feature>
<name>A0ABT6DQD2_9BACT</name>
<dbReference type="EMBL" id="JANRMI010000006">
    <property type="protein sequence ID" value="MDG0818119.1"/>
    <property type="molecule type" value="Genomic_DNA"/>
</dbReference>
<evidence type="ECO:0000313" key="2">
    <source>
        <dbReference type="EMBL" id="MDG0818119.1"/>
    </source>
</evidence>
<evidence type="ECO:0000259" key="1">
    <source>
        <dbReference type="Pfam" id="PF12697"/>
    </source>
</evidence>
<keyword evidence="3" id="KW-1185">Reference proteome</keyword>
<evidence type="ECO:0000313" key="3">
    <source>
        <dbReference type="Proteomes" id="UP001152321"/>
    </source>
</evidence>
<keyword evidence="2" id="KW-0378">Hydrolase</keyword>
<gene>
    <name evidence="2" type="ORF">NWE73_17180</name>
</gene>